<sequence>MKHLGSNAWPHYAIFRVLRARFCSSEATRKSYAPTEDSLYRRISRAGNPRASIAAVLDQWIDEGKEVKQDELRVFIKELRKYLRFRHALQISEWMSYQRNHVLSTSDIAVRLDLVSRVHGLEPAEKYFDSIPETMRVFQVFRKSRATMQKMKKFTLISSLSYNVMLNLYARLGKYEKLDVLTQEMEEMGISWDKVTYNIILNAHATTADVEEMEKLLMKMEADALISVNWSTYVVVANGFLKSGLKEKALTMLKRAEQRTYGISRRLAYENILTLYAACGVKDEVYRLWELYKNIGKLVNSGYLSMLSSLVKLDDIDGAERLLVEWESGTTVFDIRIPNLMIRAYCQKGLLEKAVAYLKRLTESGKELDALPLDCVATGYFINGQIVKAVETMKEAFLARRPGWKPNQNTLAACVKYMKGQGEEEGAEEILKSLKEEGYISSILAL</sequence>
<evidence type="ECO:0000256" key="3">
    <source>
        <dbReference type="PROSITE-ProRule" id="PRU00708"/>
    </source>
</evidence>
<keyword evidence="5" id="KW-1185">Reference proteome</keyword>
<organism evidence="4 5">
    <name type="scientific">Tripterygium wilfordii</name>
    <name type="common">Thunder God vine</name>
    <dbReference type="NCBI Taxonomy" id="458696"/>
    <lineage>
        <taxon>Eukaryota</taxon>
        <taxon>Viridiplantae</taxon>
        <taxon>Streptophyta</taxon>
        <taxon>Embryophyta</taxon>
        <taxon>Tracheophyta</taxon>
        <taxon>Spermatophyta</taxon>
        <taxon>Magnoliopsida</taxon>
        <taxon>eudicotyledons</taxon>
        <taxon>Gunneridae</taxon>
        <taxon>Pentapetalae</taxon>
        <taxon>rosids</taxon>
        <taxon>fabids</taxon>
        <taxon>Celastrales</taxon>
        <taxon>Celastraceae</taxon>
        <taxon>Tripterygium</taxon>
    </lineage>
</organism>
<evidence type="ECO:0000313" key="5">
    <source>
        <dbReference type="Proteomes" id="UP000593562"/>
    </source>
</evidence>
<dbReference type="PROSITE" id="PS51375">
    <property type="entry name" value="PPR"/>
    <property type="match status" value="3"/>
</dbReference>
<dbReference type="Pfam" id="PF13041">
    <property type="entry name" value="PPR_2"/>
    <property type="match status" value="1"/>
</dbReference>
<comment type="caution">
    <text evidence="4">The sequence shown here is derived from an EMBL/GenBank/DDBJ whole genome shotgun (WGS) entry which is preliminary data.</text>
</comment>
<accession>A0A7J7CG77</accession>
<evidence type="ECO:0008006" key="6">
    <source>
        <dbReference type="Google" id="ProtNLM"/>
    </source>
</evidence>
<dbReference type="InterPro" id="IPR002885">
    <property type="entry name" value="PPR_rpt"/>
</dbReference>
<evidence type="ECO:0000313" key="4">
    <source>
        <dbReference type="EMBL" id="KAF5733053.1"/>
    </source>
</evidence>
<dbReference type="AlphaFoldDB" id="A0A7J7CG77"/>
<name>A0A7J7CG77_TRIWF</name>
<dbReference type="GO" id="GO:0003729">
    <property type="term" value="F:mRNA binding"/>
    <property type="evidence" value="ECO:0007669"/>
    <property type="project" value="UniProtKB-ARBA"/>
</dbReference>
<gene>
    <name evidence="4" type="ORF">HS088_TW17G00589</name>
</gene>
<dbReference type="EMBL" id="JAAARO010000017">
    <property type="protein sequence ID" value="KAF5733053.1"/>
    <property type="molecule type" value="Genomic_DNA"/>
</dbReference>
<dbReference type="PANTHER" id="PTHR45717">
    <property type="entry name" value="OS12G0527900 PROTEIN"/>
    <property type="match status" value="1"/>
</dbReference>
<protein>
    <recommendedName>
        <fullName evidence="6">Pentatricopeptide repeat-containing protein</fullName>
    </recommendedName>
</protein>
<keyword evidence="2" id="KW-0677">Repeat</keyword>
<proteinExistence type="inferred from homology"/>
<evidence type="ECO:0000256" key="1">
    <source>
        <dbReference type="ARBA" id="ARBA00007626"/>
    </source>
</evidence>
<dbReference type="Gene3D" id="1.25.40.10">
    <property type="entry name" value="Tetratricopeptide repeat domain"/>
    <property type="match status" value="2"/>
</dbReference>
<comment type="similarity">
    <text evidence="1">Belongs to the PPR family. P subfamily.</text>
</comment>
<feature type="repeat" description="PPR" evidence="3">
    <location>
        <begin position="334"/>
        <end position="368"/>
    </location>
</feature>
<reference evidence="4 5" key="1">
    <citation type="journal article" date="2020" name="Nat. Commun.">
        <title>Genome of Tripterygium wilfordii and identification of cytochrome P450 involved in triptolide biosynthesis.</title>
        <authorList>
            <person name="Tu L."/>
            <person name="Su P."/>
            <person name="Zhang Z."/>
            <person name="Gao L."/>
            <person name="Wang J."/>
            <person name="Hu T."/>
            <person name="Zhou J."/>
            <person name="Zhang Y."/>
            <person name="Zhao Y."/>
            <person name="Liu Y."/>
            <person name="Song Y."/>
            <person name="Tong Y."/>
            <person name="Lu Y."/>
            <person name="Yang J."/>
            <person name="Xu C."/>
            <person name="Jia M."/>
            <person name="Peters R.J."/>
            <person name="Huang L."/>
            <person name="Gao W."/>
        </authorList>
    </citation>
    <scope>NUCLEOTIDE SEQUENCE [LARGE SCALE GENOMIC DNA]</scope>
    <source>
        <strain evidence="5">cv. XIE 37</strain>
        <tissue evidence="4">Leaf</tissue>
    </source>
</reference>
<dbReference type="InterPro" id="IPR011990">
    <property type="entry name" value="TPR-like_helical_dom_sf"/>
</dbReference>
<evidence type="ECO:0000256" key="2">
    <source>
        <dbReference type="ARBA" id="ARBA00022737"/>
    </source>
</evidence>
<dbReference type="Pfam" id="PF01535">
    <property type="entry name" value="PPR"/>
    <property type="match status" value="2"/>
</dbReference>
<feature type="repeat" description="PPR" evidence="3">
    <location>
        <begin position="158"/>
        <end position="192"/>
    </location>
</feature>
<dbReference type="GO" id="GO:0005739">
    <property type="term" value="C:mitochondrion"/>
    <property type="evidence" value="ECO:0007669"/>
    <property type="project" value="TreeGrafter"/>
</dbReference>
<feature type="repeat" description="PPR" evidence="3">
    <location>
        <begin position="193"/>
        <end position="227"/>
    </location>
</feature>
<dbReference type="Proteomes" id="UP000593562">
    <property type="component" value="Unassembled WGS sequence"/>
</dbReference>
<dbReference type="NCBIfam" id="TIGR00756">
    <property type="entry name" value="PPR"/>
    <property type="match status" value="2"/>
</dbReference>
<dbReference type="InParanoid" id="A0A7J7CG77"/>
<dbReference type="PANTHER" id="PTHR45717:SF10">
    <property type="entry name" value="OS10G0501000 PROTEIN"/>
    <property type="match status" value="1"/>
</dbReference>